<dbReference type="SUPFAM" id="SSF53098">
    <property type="entry name" value="Ribonuclease H-like"/>
    <property type="match status" value="1"/>
</dbReference>
<dbReference type="GO" id="GO:0015074">
    <property type="term" value="P:DNA integration"/>
    <property type="evidence" value="ECO:0007669"/>
    <property type="project" value="InterPro"/>
</dbReference>
<gene>
    <name evidence="2" type="ORF">OXX778_LOCUS21763</name>
</gene>
<dbReference type="PANTHER" id="PTHR37984:SF5">
    <property type="entry name" value="PROTEIN NYNRIN-LIKE"/>
    <property type="match status" value="1"/>
</dbReference>
<dbReference type="InterPro" id="IPR012337">
    <property type="entry name" value="RNaseH-like_sf"/>
</dbReference>
<evidence type="ECO:0000259" key="1">
    <source>
        <dbReference type="PROSITE" id="PS50994"/>
    </source>
</evidence>
<organism evidence="2 3">
    <name type="scientific">Brachionus calyciflorus</name>
    <dbReference type="NCBI Taxonomy" id="104777"/>
    <lineage>
        <taxon>Eukaryota</taxon>
        <taxon>Metazoa</taxon>
        <taxon>Spiralia</taxon>
        <taxon>Gnathifera</taxon>
        <taxon>Rotifera</taxon>
        <taxon>Eurotatoria</taxon>
        <taxon>Monogononta</taxon>
        <taxon>Pseudotrocha</taxon>
        <taxon>Ploima</taxon>
        <taxon>Brachionidae</taxon>
        <taxon>Brachionus</taxon>
    </lineage>
</organism>
<dbReference type="InterPro" id="IPR036397">
    <property type="entry name" value="RNaseH_sf"/>
</dbReference>
<comment type="caution">
    <text evidence="2">The sequence shown here is derived from an EMBL/GenBank/DDBJ whole genome shotgun (WGS) entry which is preliminary data.</text>
</comment>
<reference evidence="2" key="1">
    <citation type="submission" date="2021-02" db="EMBL/GenBank/DDBJ databases">
        <authorList>
            <person name="Nowell W R."/>
        </authorList>
    </citation>
    <scope>NUCLEOTIDE SEQUENCE</scope>
    <source>
        <strain evidence="2">Ploen Becks lab</strain>
    </source>
</reference>
<evidence type="ECO:0000313" key="3">
    <source>
        <dbReference type="Proteomes" id="UP000663879"/>
    </source>
</evidence>
<dbReference type="OrthoDB" id="10038074at2759"/>
<name>A0A814Q2A2_9BILA</name>
<accession>A0A814Q2A2</accession>
<sequence length="142" mass="16511">MQIDLIDFRTLPDGEYCWLFNCHDHFTKYCFLIALKNKTAIEVAKGLINVFCIIDAPRILQSDNGKEFRNGVIEALKFLWPNFTTVHGRARRPQTQGSVERSNGDVQNILGSWMRIHKTTSWVQALPFVQMIKNNKYHEDLI</sequence>
<protein>
    <recommendedName>
        <fullName evidence="1">Integrase catalytic domain-containing protein</fullName>
    </recommendedName>
</protein>
<proteinExistence type="predicted"/>
<dbReference type="Gene3D" id="3.30.420.10">
    <property type="entry name" value="Ribonuclease H-like superfamily/Ribonuclease H"/>
    <property type="match status" value="1"/>
</dbReference>
<dbReference type="AlphaFoldDB" id="A0A814Q2A2"/>
<dbReference type="InterPro" id="IPR050951">
    <property type="entry name" value="Retrovirus_Pol_polyprotein"/>
</dbReference>
<dbReference type="InterPro" id="IPR001584">
    <property type="entry name" value="Integrase_cat-core"/>
</dbReference>
<feature type="domain" description="Integrase catalytic" evidence="1">
    <location>
        <begin position="1"/>
        <end position="142"/>
    </location>
</feature>
<dbReference type="Proteomes" id="UP000663879">
    <property type="component" value="Unassembled WGS sequence"/>
</dbReference>
<dbReference type="PANTHER" id="PTHR37984">
    <property type="entry name" value="PROTEIN CBG26694"/>
    <property type="match status" value="1"/>
</dbReference>
<keyword evidence="3" id="KW-1185">Reference proteome</keyword>
<dbReference type="PROSITE" id="PS50994">
    <property type="entry name" value="INTEGRASE"/>
    <property type="match status" value="1"/>
</dbReference>
<evidence type="ECO:0000313" key="2">
    <source>
        <dbReference type="EMBL" id="CAF1114341.1"/>
    </source>
</evidence>
<dbReference type="EMBL" id="CAJNOC010008358">
    <property type="protein sequence ID" value="CAF1114341.1"/>
    <property type="molecule type" value="Genomic_DNA"/>
</dbReference>
<dbReference type="GO" id="GO:0003676">
    <property type="term" value="F:nucleic acid binding"/>
    <property type="evidence" value="ECO:0007669"/>
    <property type="project" value="InterPro"/>
</dbReference>